<protein>
    <submittedName>
        <fullName evidence="1">Uncharacterized protein</fullName>
    </submittedName>
</protein>
<comment type="caution">
    <text evidence="1">The sequence shown here is derived from an EMBL/GenBank/DDBJ whole genome shotgun (WGS) entry which is preliminary data.</text>
</comment>
<sequence>MVPASLKAVETSSVVSASLTYCSSPGPGALGGSGCGSEWSPGPGTLSGSGCGSERSPGPGALSESGCGSERSPGPGALSESGCGLESSPGPGALSGYGCGSERSLGEGPEVEVDACWCQAAVSSLLAKSHRRAVPAMDRTSCVLPESGRTASHTEPEHSTTGPGTCEETRDTVLGFMGKMIKCSGPGIA</sequence>
<gene>
    <name evidence="1" type="ORF">DPEC_G00140690</name>
</gene>
<organism evidence="1 2">
    <name type="scientific">Dallia pectoralis</name>
    <name type="common">Alaska blackfish</name>
    <dbReference type="NCBI Taxonomy" id="75939"/>
    <lineage>
        <taxon>Eukaryota</taxon>
        <taxon>Metazoa</taxon>
        <taxon>Chordata</taxon>
        <taxon>Craniata</taxon>
        <taxon>Vertebrata</taxon>
        <taxon>Euteleostomi</taxon>
        <taxon>Actinopterygii</taxon>
        <taxon>Neopterygii</taxon>
        <taxon>Teleostei</taxon>
        <taxon>Protacanthopterygii</taxon>
        <taxon>Esociformes</taxon>
        <taxon>Umbridae</taxon>
        <taxon>Dallia</taxon>
    </lineage>
</organism>
<keyword evidence="2" id="KW-1185">Reference proteome</keyword>
<evidence type="ECO:0000313" key="2">
    <source>
        <dbReference type="Proteomes" id="UP001157502"/>
    </source>
</evidence>
<proteinExistence type="predicted"/>
<name>A0ACC2GMU3_DALPE</name>
<dbReference type="Proteomes" id="UP001157502">
    <property type="component" value="Chromosome 11"/>
</dbReference>
<dbReference type="EMBL" id="CM055738">
    <property type="protein sequence ID" value="KAJ8004860.1"/>
    <property type="molecule type" value="Genomic_DNA"/>
</dbReference>
<accession>A0ACC2GMU3</accession>
<evidence type="ECO:0000313" key="1">
    <source>
        <dbReference type="EMBL" id="KAJ8004860.1"/>
    </source>
</evidence>
<reference evidence="1" key="1">
    <citation type="submission" date="2021-05" db="EMBL/GenBank/DDBJ databases">
        <authorList>
            <person name="Pan Q."/>
            <person name="Jouanno E."/>
            <person name="Zahm M."/>
            <person name="Klopp C."/>
            <person name="Cabau C."/>
            <person name="Louis A."/>
            <person name="Berthelot C."/>
            <person name="Parey E."/>
            <person name="Roest Crollius H."/>
            <person name="Montfort J."/>
            <person name="Robinson-Rechavi M."/>
            <person name="Bouchez O."/>
            <person name="Lampietro C."/>
            <person name="Lopez Roques C."/>
            <person name="Donnadieu C."/>
            <person name="Postlethwait J."/>
            <person name="Bobe J."/>
            <person name="Dillon D."/>
            <person name="Chandos A."/>
            <person name="von Hippel F."/>
            <person name="Guiguen Y."/>
        </authorList>
    </citation>
    <scope>NUCLEOTIDE SEQUENCE</scope>
    <source>
        <strain evidence="1">YG-Jan2019</strain>
    </source>
</reference>